<reference evidence="1 2" key="1">
    <citation type="journal article" date="2014" name="PLoS Genet.">
        <title>Phylogenetically driven sequencing of extremely halophilic archaea reveals strategies for static and dynamic osmo-response.</title>
        <authorList>
            <person name="Becker E.A."/>
            <person name="Seitzer P.M."/>
            <person name="Tritt A."/>
            <person name="Larsen D."/>
            <person name="Krusor M."/>
            <person name="Yao A.I."/>
            <person name="Wu D."/>
            <person name="Madern D."/>
            <person name="Eisen J.A."/>
            <person name="Darling A.E."/>
            <person name="Facciotti M.T."/>
        </authorList>
    </citation>
    <scope>NUCLEOTIDE SEQUENCE [LARGE SCALE GENOMIC DNA]</scope>
    <source>
        <strain evidence="1 2">DSM 3751</strain>
    </source>
</reference>
<accession>L9YSL5</accession>
<name>L9YSL5_9EURY</name>
<proteinExistence type="predicted"/>
<dbReference type="AlphaFoldDB" id="L9YSL5"/>
<gene>
    <name evidence="1" type="ORF">C487_10832</name>
</gene>
<sequence>MPVWDSLSDAQQKTLADLMTDITVEHQVFREPTVETETITPSSFQQADEITGKAVGKSAIGTEYTFSHTVS</sequence>
<dbReference type="EMBL" id="AOII01000068">
    <property type="protein sequence ID" value="ELY76671.1"/>
    <property type="molecule type" value="Genomic_DNA"/>
</dbReference>
<organism evidence="1 2">
    <name type="scientific">Natrinema pallidum DSM 3751</name>
    <dbReference type="NCBI Taxonomy" id="1227495"/>
    <lineage>
        <taxon>Archaea</taxon>
        <taxon>Methanobacteriati</taxon>
        <taxon>Methanobacteriota</taxon>
        <taxon>Stenosarchaea group</taxon>
        <taxon>Halobacteria</taxon>
        <taxon>Halobacteriales</taxon>
        <taxon>Natrialbaceae</taxon>
        <taxon>Natrinema</taxon>
    </lineage>
</organism>
<comment type="caution">
    <text evidence="1">The sequence shown here is derived from an EMBL/GenBank/DDBJ whole genome shotgun (WGS) entry which is preliminary data.</text>
</comment>
<evidence type="ECO:0000313" key="1">
    <source>
        <dbReference type="EMBL" id="ELY76671.1"/>
    </source>
</evidence>
<dbReference type="Proteomes" id="UP000011618">
    <property type="component" value="Unassembled WGS sequence"/>
</dbReference>
<evidence type="ECO:0000313" key="2">
    <source>
        <dbReference type="Proteomes" id="UP000011618"/>
    </source>
</evidence>
<protein>
    <submittedName>
        <fullName evidence="1">Uncharacterized protein</fullName>
    </submittedName>
</protein>